<comment type="subcellular location">
    <subcellularLocation>
        <location evidence="1">Nucleus</location>
    </subcellularLocation>
</comment>
<proteinExistence type="inferred from homology"/>
<evidence type="ECO:0000256" key="5">
    <source>
        <dbReference type="SAM" id="MobiDB-lite"/>
    </source>
</evidence>
<evidence type="ECO:0000256" key="4">
    <source>
        <dbReference type="ARBA" id="ARBA00023242"/>
    </source>
</evidence>
<dbReference type="GeneID" id="108565041"/>
<name>A0ABM1MYY1_NICVS</name>
<evidence type="ECO:0000256" key="2">
    <source>
        <dbReference type="ARBA" id="ARBA00007925"/>
    </source>
</evidence>
<feature type="compositionally biased region" description="Polar residues" evidence="5">
    <location>
        <begin position="159"/>
        <end position="178"/>
    </location>
</feature>
<gene>
    <name evidence="7" type="primary">LOC108565041</name>
</gene>
<dbReference type="Pfam" id="PF09739">
    <property type="entry name" value="MCM_bind"/>
    <property type="match status" value="1"/>
</dbReference>
<accession>A0ABM1MYY1</accession>
<keyword evidence="4" id="KW-0539">Nucleus</keyword>
<keyword evidence="6" id="KW-1185">Reference proteome</keyword>
<dbReference type="PANTHER" id="PTHR13489">
    <property type="entry name" value="MINI-CHROMOSOME MAINTENANCE COMPLEX-BINDING PROTEIN"/>
    <property type="match status" value="1"/>
</dbReference>
<dbReference type="PANTHER" id="PTHR13489:SF0">
    <property type="entry name" value="MINI-CHROMOSOME MAINTENANCE COMPLEX-BINDING PROTEIN"/>
    <property type="match status" value="1"/>
</dbReference>
<dbReference type="Proteomes" id="UP000695000">
    <property type="component" value="Unplaced"/>
</dbReference>
<dbReference type="InterPro" id="IPR019140">
    <property type="entry name" value="MCM_complex-bd"/>
</dbReference>
<organism evidence="6 7">
    <name type="scientific">Nicrophorus vespilloides</name>
    <name type="common">Boreal carrion beetle</name>
    <dbReference type="NCBI Taxonomy" id="110193"/>
    <lineage>
        <taxon>Eukaryota</taxon>
        <taxon>Metazoa</taxon>
        <taxon>Ecdysozoa</taxon>
        <taxon>Arthropoda</taxon>
        <taxon>Hexapoda</taxon>
        <taxon>Insecta</taxon>
        <taxon>Pterygota</taxon>
        <taxon>Neoptera</taxon>
        <taxon>Endopterygota</taxon>
        <taxon>Coleoptera</taxon>
        <taxon>Polyphaga</taxon>
        <taxon>Staphyliniformia</taxon>
        <taxon>Silphidae</taxon>
        <taxon>Nicrophorinae</taxon>
        <taxon>Nicrophorus</taxon>
    </lineage>
</organism>
<evidence type="ECO:0000256" key="3">
    <source>
        <dbReference type="ARBA" id="ARBA00015405"/>
    </source>
</evidence>
<dbReference type="RefSeq" id="XP_017779781.1">
    <property type="nucleotide sequence ID" value="XM_017924292.1"/>
</dbReference>
<protein>
    <recommendedName>
        <fullName evidence="3">Mini-chromosome maintenance complex-binding protein</fullName>
    </recommendedName>
</protein>
<feature type="region of interest" description="Disordered" evidence="5">
    <location>
        <begin position="144"/>
        <end position="178"/>
    </location>
</feature>
<evidence type="ECO:0000313" key="7">
    <source>
        <dbReference type="RefSeq" id="XP_017779781.1"/>
    </source>
</evidence>
<reference evidence="7" key="1">
    <citation type="submission" date="2025-08" db="UniProtKB">
        <authorList>
            <consortium name="RefSeq"/>
        </authorList>
    </citation>
    <scope>IDENTIFICATION</scope>
    <source>
        <tissue evidence="7">Whole Larva</tissue>
    </source>
</reference>
<evidence type="ECO:0000256" key="1">
    <source>
        <dbReference type="ARBA" id="ARBA00004123"/>
    </source>
</evidence>
<sequence>MDITSLNRNFWLENEPDCLELLNSNWEKVPLLNCNDAQRLQSGKLVRFRGMIQDMYNPEYYLEKCMVVNKNSAELNVINGKYIESIPCKENEIMDHDSPSNVTSERQTFVMISAPGLNEWAIEMESINNKMDFQSAMQSVSCNSKRTLDEDEKELEVVNSPTKKQCSSKPAPAPNSSVSQEHLLNFPLPNSSGKACHIKIYDKSDTIKLNDLIEVVGFLCVDPIITDSEDDVETQTHNPPTSLIPRIHCVHFKSFTKHNYMGNCVLSKPMGVVFNEMLTVLTQLLLGDSFAAEYLIYNLISEVYSRQDFLPLGKFCLNLSNIPVETVNFGEEIYKIIAEIVPKSYYLSMTLENMNDLTFIPKKDYDSNRLTSGILQLSANTHLVLDETKLSTGKLNEAGVRAVNTIANAIKSQTMEYDFGYYKMDYECNIAFLIISEGKSMLPSDFHVPLKPVNECVQTFGEIVDAAKVYLNTHLKEFRMYLDVARRNKYELCQDIQESIQTEFVNMRQIANATIENLHSLLVLARLICLSQGKEALDEPSWRRACELETERRIRTSH</sequence>
<comment type="similarity">
    <text evidence="2">Belongs to the MCMBP family.</text>
</comment>
<evidence type="ECO:0000313" key="6">
    <source>
        <dbReference type="Proteomes" id="UP000695000"/>
    </source>
</evidence>